<dbReference type="RefSeq" id="WP_167969235.1">
    <property type="nucleotide sequence ID" value="NZ_VSRL01000001.1"/>
</dbReference>
<evidence type="ECO:0000313" key="2">
    <source>
        <dbReference type="EMBL" id="NKE55394.1"/>
    </source>
</evidence>
<feature type="compositionally biased region" description="Basic and acidic residues" evidence="1">
    <location>
        <begin position="20"/>
        <end position="33"/>
    </location>
</feature>
<comment type="caution">
    <text evidence="2">The sequence shown here is derived from an EMBL/GenBank/DDBJ whole genome shotgun (WGS) entry which is preliminary data.</text>
</comment>
<evidence type="ECO:0000256" key="1">
    <source>
        <dbReference type="SAM" id="MobiDB-lite"/>
    </source>
</evidence>
<keyword evidence="3" id="KW-1185">Reference proteome</keyword>
<reference evidence="2 3" key="1">
    <citation type="submission" date="2019-08" db="EMBL/GenBank/DDBJ databases">
        <title>Lentzea from Indian Himalayas.</title>
        <authorList>
            <person name="Mandal S."/>
            <person name="Mallick Gupta A."/>
            <person name="Maiti P.K."/>
            <person name="Sarkar J."/>
            <person name="Mandal S."/>
        </authorList>
    </citation>
    <scope>NUCLEOTIDE SEQUENCE [LARGE SCALE GENOMIC DNA]</scope>
    <source>
        <strain evidence="2 3">PSKA42</strain>
    </source>
</reference>
<dbReference type="EMBL" id="VSRL01000001">
    <property type="protein sequence ID" value="NKE55394.1"/>
    <property type="molecule type" value="Genomic_DNA"/>
</dbReference>
<dbReference type="InterPro" id="IPR011989">
    <property type="entry name" value="ARM-like"/>
</dbReference>
<evidence type="ECO:0008006" key="4">
    <source>
        <dbReference type="Google" id="ProtNLM"/>
    </source>
</evidence>
<dbReference type="InterPro" id="IPR016024">
    <property type="entry name" value="ARM-type_fold"/>
</dbReference>
<dbReference type="Proteomes" id="UP001515943">
    <property type="component" value="Unassembled WGS sequence"/>
</dbReference>
<sequence length="200" mass="22414">MKKILPKSIVDLVNKGPTMNHERPPSPEREQGHELPAGVFGLEKISPQQIAGLVEAINEAETDPDWEERKTATPAAAISELGLILSRDLEQLAEQLPDKAAEVYFTLVGTDNKWTKSSAVLHMATPLVWHYGADPEKRQHILDTCVRMLEDREELVRSVAGEILNDLIEDQFFDDPAKVAIVEKMQEANRSVRRRLGGME</sequence>
<name>A0ABX1F917_9PSEU</name>
<gene>
    <name evidence="2" type="ORF">FXN61_00535</name>
</gene>
<feature type="region of interest" description="Disordered" evidence="1">
    <location>
        <begin position="13"/>
        <end position="33"/>
    </location>
</feature>
<accession>A0ABX1F917</accession>
<dbReference type="SUPFAM" id="SSF48371">
    <property type="entry name" value="ARM repeat"/>
    <property type="match status" value="1"/>
</dbReference>
<protein>
    <recommendedName>
        <fullName evidence="4">HEAT repeat-containing protein</fullName>
    </recommendedName>
</protein>
<proteinExistence type="predicted"/>
<organism evidence="2 3">
    <name type="scientific">Lentzea indica</name>
    <dbReference type="NCBI Taxonomy" id="2604800"/>
    <lineage>
        <taxon>Bacteria</taxon>
        <taxon>Bacillati</taxon>
        <taxon>Actinomycetota</taxon>
        <taxon>Actinomycetes</taxon>
        <taxon>Pseudonocardiales</taxon>
        <taxon>Pseudonocardiaceae</taxon>
        <taxon>Lentzea</taxon>
    </lineage>
</organism>
<evidence type="ECO:0000313" key="3">
    <source>
        <dbReference type="Proteomes" id="UP001515943"/>
    </source>
</evidence>
<dbReference type="Gene3D" id="1.25.10.10">
    <property type="entry name" value="Leucine-rich Repeat Variant"/>
    <property type="match status" value="1"/>
</dbReference>